<name>A0A9X3F2F2_9BACT</name>
<evidence type="ECO:0000256" key="1">
    <source>
        <dbReference type="SAM" id="MobiDB-lite"/>
    </source>
</evidence>
<feature type="region of interest" description="Disordered" evidence="1">
    <location>
        <begin position="151"/>
        <end position="194"/>
    </location>
</feature>
<feature type="chain" id="PRO_5040918674" evidence="2">
    <location>
        <begin position="26"/>
        <end position="331"/>
    </location>
</feature>
<keyword evidence="2" id="KW-0732">Signal</keyword>
<feature type="signal peptide" evidence="2">
    <location>
        <begin position="1"/>
        <end position="25"/>
    </location>
</feature>
<proteinExistence type="predicted"/>
<dbReference type="Proteomes" id="UP001145087">
    <property type="component" value="Unassembled WGS sequence"/>
</dbReference>
<keyword evidence="4" id="KW-1185">Reference proteome</keyword>
<accession>A0A9X3F2F2</accession>
<gene>
    <name evidence="3" type="ORF">OU798_02850</name>
</gene>
<organism evidence="3 4">
    <name type="scientific">Draconibacterium aestuarii</name>
    <dbReference type="NCBI Taxonomy" id="2998507"/>
    <lineage>
        <taxon>Bacteria</taxon>
        <taxon>Pseudomonadati</taxon>
        <taxon>Bacteroidota</taxon>
        <taxon>Bacteroidia</taxon>
        <taxon>Marinilabiliales</taxon>
        <taxon>Prolixibacteraceae</taxon>
        <taxon>Draconibacterium</taxon>
    </lineage>
</organism>
<comment type="caution">
    <text evidence="3">The sequence shown here is derived from an EMBL/GenBank/DDBJ whole genome shotgun (WGS) entry which is preliminary data.</text>
</comment>
<evidence type="ECO:0000256" key="2">
    <source>
        <dbReference type="SAM" id="SignalP"/>
    </source>
</evidence>
<protein>
    <submittedName>
        <fullName evidence="3">DUF4097 family beta strand repeat-containing protein</fullName>
    </submittedName>
</protein>
<evidence type="ECO:0000313" key="4">
    <source>
        <dbReference type="Proteomes" id="UP001145087"/>
    </source>
</evidence>
<feature type="compositionally biased region" description="Polar residues" evidence="1">
    <location>
        <begin position="161"/>
        <end position="170"/>
    </location>
</feature>
<sequence length="331" mass="34185">MKTTKFRMYTVVVMTLALLSFNGFSKDNQPTITKTFEMNQAGTLNASSSGGGVNVTTHNLPQVIIQAFVRKNGNVLAPSDRNLDEILENFDLEFSKSGSEITAVVKRKNRFSFLNNVGISLSIIVPREMSCNVSSSGGGLKINGVEGTHEFSSSGGGVKLENTSGNTKARSSGGGVKANNHKGNIRLSSSGGGVSADEVQGSVYARSSGGGVSVSNVQGDVDASSSGGGVSVSGEAASVKATSSGGSVRVDIRGLSDELYLQSSGGGVDALIHGGKNLGLDLDLRSGRVNIELHNFNGSSEKDRVKGKMNGGGIPAYMHASGGNVNVRFDE</sequence>
<dbReference type="AlphaFoldDB" id="A0A9X3F2F2"/>
<evidence type="ECO:0000313" key="3">
    <source>
        <dbReference type="EMBL" id="MCY1719260.1"/>
    </source>
</evidence>
<reference evidence="3" key="1">
    <citation type="submission" date="2022-11" db="EMBL/GenBank/DDBJ databases">
        <title>Marilongibacter aestuarii gen. nov., sp. nov., isolated from tidal flat sediment.</title>
        <authorList>
            <person name="Jiayan W."/>
        </authorList>
    </citation>
    <scope>NUCLEOTIDE SEQUENCE</scope>
    <source>
        <strain evidence="3">Z1-6</strain>
    </source>
</reference>
<dbReference type="RefSeq" id="WP_343331595.1">
    <property type="nucleotide sequence ID" value="NZ_JAPOHD010000005.1"/>
</dbReference>
<dbReference type="EMBL" id="JAPOHD010000005">
    <property type="protein sequence ID" value="MCY1719260.1"/>
    <property type="molecule type" value="Genomic_DNA"/>
</dbReference>